<dbReference type="InterPro" id="IPR049002">
    <property type="entry name" value="Stv"/>
</dbReference>
<dbReference type="Proteomes" id="UP000326936">
    <property type="component" value="Chromosome"/>
</dbReference>
<keyword evidence="3" id="KW-1185">Reference proteome</keyword>
<organism evidence="2 3">
    <name type="scientific">Vibrio aquimaris</name>
    <dbReference type="NCBI Taxonomy" id="2587862"/>
    <lineage>
        <taxon>Bacteria</taxon>
        <taxon>Pseudomonadati</taxon>
        <taxon>Pseudomonadota</taxon>
        <taxon>Gammaproteobacteria</taxon>
        <taxon>Vibrionales</taxon>
        <taxon>Vibrionaceae</taxon>
        <taxon>Vibrio</taxon>
    </lineage>
</organism>
<reference evidence="2 3" key="1">
    <citation type="submission" date="2019-10" db="EMBL/GenBank/DDBJ databases">
        <title>Complete genome sequence of Vibrio sp. strain THAF100, isolated from non-filtered water from the water column of tank 6 of a marine aquarium containing stony-coral fragments. Water maintained at 26 degree C.</title>
        <authorList>
            <person name="Ruckert C."/>
            <person name="Franco A."/>
            <person name="Kalinowski J."/>
            <person name="Glaeser S."/>
        </authorList>
    </citation>
    <scope>NUCLEOTIDE SEQUENCE [LARGE SCALE GENOMIC DNA]</scope>
    <source>
        <strain evidence="2 3">THAF100</strain>
    </source>
</reference>
<dbReference type="AlphaFoldDB" id="A0A5P9CHM2"/>
<protein>
    <recommendedName>
        <fullName evidence="1">Putative adhesin Stv domain-containing protein</fullName>
    </recommendedName>
</protein>
<name>A0A5P9CHM2_9VIBR</name>
<dbReference type="OrthoDB" id="4222621at2"/>
<feature type="domain" description="Putative adhesin Stv" evidence="1">
    <location>
        <begin position="149"/>
        <end position="265"/>
    </location>
</feature>
<dbReference type="RefSeq" id="WP_152430049.1">
    <property type="nucleotide sequence ID" value="NZ_CBCSDK010000002.1"/>
</dbReference>
<evidence type="ECO:0000313" key="3">
    <source>
        <dbReference type="Proteomes" id="UP000326936"/>
    </source>
</evidence>
<dbReference type="EMBL" id="CP045350">
    <property type="protein sequence ID" value="QFT25829.1"/>
    <property type="molecule type" value="Genomic_DNA"/>
</dbReference>
<dbReference type="Pfam" id="PF21527">
    <property type="entry name" value="Stv"/>
    <property type="match status" value="1"/>
</dbReference>
<sequence>MFTKQLVLRTIDSCILSTKSTRKKTLGLPKLRSDIVKLTDLKKIKDVLVEAINEEAPTDLKPADAACKYWVNRHSSYTFRLFDKDTNTKKALKSLVDEYGVYFNSDLGNSKVYEKALPPTKPLMLGKTTSISTTTVTNMKQASRRGDKQIVFLGHGETTLNTHIQIPKGTSVHFYTYDQAFLRDVDVRAIACPEVWGRHKVPTVREVAGPGMTIKEHYIGELDHQGLGGHIDNPAFLGGVMFTGIRSLSSLLVPNMGVVHFAACRAHPTDDMIAFNKGGGVNADSIEPQQRRDSVIENLMKVGGLPDH</sequence>
<gene>
    <name evidence="2" type="ORF">FIV01_05260</name>
</gene>
<dbReference type="KEGG" id="vaq:FIV01_05260"/>
<evidence type="ECO:0000259" key="1">
    <source>
        <dbReference type="Pfam" id="PF21527"/>
    </source>
</evidence>
<evidence type="ECO:0000313" key="2">
    <source>
        <dbReference type="EMBL" id="QFT25829.1"/>
    </source>
</evidence>
<proteinExistence type="predicted"/>
<accession>A0A5P9CHM2</accession>